<accession>A0ABX1VFN7</accession>
<proteinExistence type="predicted"/>
<dbReference type="EMBL" id="WTPX01000084">
    <property type="protein sequence ID" value="NNJ26554.1"/>
    <property type="molecule type" value="Genomic_DNA"/>
</dbReference>
<organism evidence="1 2">
    <name type="scientific">Alienimonas chondri</name>
    <dbReference type="NCBI Taxonomy" id="2681879"/>
    <lineage>
        <taxon>Bacteria</taxon>
        <taxon>Pseudomonadati</taxon>
        <taxon>Planctomycetota</taxon>
        <taxon>Planctomycetia</taxon>
        <taxon>Planctomycetales</taxon>
        <taxon>Planctomycetaceae</taxon>
        <taxon>Alienimonas</taxon>
    </lineage>
</organism>
<protein>
    <recommendedName>
        <fullName evidence="3">50S ribosomal protein L7/L12</fullName>
    </recommendedName>
</protein>
<sequence length="86" mass="8840">MTDTFPSPVARTAAAAPTISPIVTAVKFPALRFSRSAFASKVTFPSTASTVTPLFTLIVRQAITSIAPAPVAVTFAATVMLSAENA</sequence>
<reference evidence="1 2" key="1">
    <citation type="journal article" date="2020" name="Syst. Appl. Microbiol.">
        <title>Alienimonas chondri sp. nov., a novel planctomycete isolated from the biofilm of the red alga Chondrus crispus.</title>
        <authorList>
            <person name="Vitorino I."/>
            <person name="Albuquerque L."/>
            <person name="Wiegand S."/>
            <person name="Kallscheuer N."/>
            <person name="da Costa M.S."/>
            <person name="Lobo-da-Cunha A."/>
            <person name="Jogler C."/>
            <person name="Lage O.M."/>
        </authorList>
    </citation>
    <scope>NUCLEOTIDE SEQUENCE [LARGE SCALE GENOMIC DNA]</scope>
    <source>
        <strain evidence="1 2">LzC2</strain>
    </source>
</reference>
<evidence type="ECO:0000313" key="2">
    <source>
        <dbReference type="Proteomes" id="UP000609651"/>
    </source>
</evidence>
<evidence type="ECO:0000313" key="1">
    <source>
        <dbReference type="EMBL" id="NNJ26554.1"/>
    </source>
</evidence>
<dbReference type="Proteomes" id="UP000609651">
    <property type="component" value="Unassembled WGS sequence"/>
</dbReference>
<evidence type="ECO:0008006" key="3">
    <source>
        <dbReference type="Google" id="ProtNLM"/>
    </source>
</evidence>
<keyword evidence="2" id="KW-1185">Reference proteome</keyword>
<gene>
    <name evidence="1" type="ORF">LzC2_26430</name>
</gene>
<comment type="caution">
    <text evidence="1">The sequence shown here is derived from an EMBL/GenBank/DDBJ whole genome shotgun (WGS) entry which is preliminary data.</text>
</comment>
<name>A0ABX1VFN7_9PLAN</name>